<dbReference type="EMBL" id="JADIKG010000008">
    <property type="protein sequence ID" value="MFK2872132.1"/>
    <property type="molecule type" value="Genomic_DNA"/>
</dbReference>
<keyword evidence="3" id="KW-0560">Oxidoreductase</keyword>
<dbReference type="GO" id="GO:0051213">
    <property type="term" value="F:dioxygenase activity"/>
    <property type="evidence" value="ECO:0007669"/>
    <property type="project" value="UniProtKB-KW"/>
</dbReference>
<feature type="coiled-coil region" evidence="1">
    <location>
        <begin position="56"/>
        <end position="83"/>
    </location>
</feature>
<gene>
    <name evidence="3" type="ORF">ISP13_01205</name>
</gene>
<proteinExistence type="predicted"/>
<keyword evidence="1" id="KW-0175">Coiled coil</keyword>
<dbReference type="SUPFAM" id="SSF54593">
    <property type="entry name" value="Glyoxalase/Bleomycin resistance protein/Dihydroxybiphenyl dioxygenase"/>
    <property type="match status" value="1"/>
</dbReference>
<dbReference type="InterPro" id="IPR037523">
    <property type="entry name" value="VOC_core"/>
</dbReference>
<dbReference type="Proteomes" id="UP001620405">
    <property type="component" value="Unassembled WGS sequence"/>
</dbReference>
<keyword evidence="3" id="KW-0223">Dioxygenase</keyword>
<comment type="caution">
    <text evidence="3">The sequence shown here is derived from an EMBL/GenBank/DDBJ whole genome shotgun (WGS) entry which is preliminary data.</text>
</comment>
<dbReference type="InterPro" id="IPR029068">
    <property type="entry name" value="Glyas_Bleomycin-R_OHBP_Dase"/>
</dbReference>
<reference evidence="3 4" key="1">
    <citation type="submission" date="2020-10" db="EMBL/GenBank/DDBJ databases">
        <title>Phylogeny of dyella-like bacteria.</title>
        <authorList>
            <person name="Fu J."/>
        </authorList>
    </citation>
    <scope>NUCLEOTIDE SEQUENCE [LARGE SCALE GENOMIC DNA]</scope>
    <source>
        <strain evidence="3 4">DHOB07</strain>
    </source>
</reference>
<feature type="domain" description="VOC" evidence="2">
    <location>
        <begin position="3"/>
        <end position="107"/>
    </location>
</feature>
<dbReference type="PROSITE" id="PS51819">
    <property type="entry name" value="VOC"/>
    <property type="match status" value="1"/>
</dbReference>
<dbReference type="RefSeq" id="WP_284395150.1">
    <property type="nucleotide sequence ID" value="NZ_BSNQ01000002.1"/>
</dbReference>
<evidence type="ECO:0000259" key="2">
    <source>
        <dbReference type="PROSITE" id="PS51819"/>
    </source>
</evidence>
<keyword evidence="4" id="KW-1185">Reference proteome</keyword>
<dbReference type="Gene3D" id="3.10.180.10">
    <property type="entry name" value="2,3-Dihydroxybiphenyl 1,2-Dioxygenase, domain 1"/>
    <property type="match status" value="1"/>
</dbReference>
<sequence>MILGAHVIVYSKNADADRAFLRDVLGFKSVDAGHGWLIFALPPAEVAVHPSDENDVHELYLMCDDLKAEIASLTRKNVECSEVQEARWGSITKIRLPGGGEVGLYQPKHPTALGLN</sequence>
<name>A0ABW8IQD6_9GAMM</name>
<evidence type="ECO:0000256" key="1">
    <source>
        <dbReference type="SAM" id="Coils"/>
    </source>
</evidence>
<evidence type="ECO:0000313" key="3">
    <source>
        <dbReference type="EMBL" id="MFK2872132.1"/>
    </source>
</evidence>
<accession>A0ABW8IQD6</accession>
<protein>
    <submittedName>
        <fullName evidence="3">Extradiol dioxygenase</fullName>
    </submittedName>
</protein>
<organism evidence="3 4">
    <name type="scientific">Dyella lipolytica</name>
    <dbReference type="NCBI Taxonomy" id="1867835"/>
    <lineage>
        <taxon>Bacteria</taxon>
        <taxon>Pseudomonadati</taxon>
        <taxon>Pseudomonadota</taxon>
        <taxon>Gammaproteobacteria</taxon>
        <taxon>Lysobacterales</taxon>
        <taxon>Rhodanobacteraceae</taxon>
        <taxon>Dyella</taxon>
    </lineage>
</organism>
<evidence type="ECO:0000313" key="4">
    <source>
        <dbReference type="Proteomes" id="UP001620405"/>
    </source>
</evidence>